<dbReference type="Gene3D" id="1.10.10.1250">
    <property type="entry name" value="RNA polymerase, subunit delta, N-terminal domain"/>
    <property type="match status" value="1"/>
</dbReference>
<feature type="domain" description="HTH HARE-type" evidence="8">
    <location>
        <begin position="14"/>
        <end position="81"/>
    </location>
</feature>
<comment type="similarity">
    <text evidence="1 6">Belongs to the RpoE family.</text>
</comment>
<dbReference type="PROSITE" id="PS51913">
    <property type="entry name" value="HTH_HARE"/>
    <property type="match status" value="1"/>
</dbReference>
<dbReference type="InterPro" id="IPR029757">
    <property type="entry name" value="RpoE"/>
</dbReference>
<dbReference type="HAMAP" id="MF_00357">
    <property type="entry name" value="RNApol_bact_RpoE"/>
    <property type="match status" value="1"/>
</dbReference>
<evidence type="ECO:0000256" key="7">
    <source>
        <dbReference type="SAM" id="MobiDB-lite"/>
    </source>
</evidence>
<dbReference type="InterPro" id="IPR038087">
    <property type="entry name" value="RNAP_delta_N_dom_sf"/>
</dbReference>
<proteinExistence type="inferred from homology"/>
<evidence type="ECO:0000313" key="9">
    <source>
        <dbReference type="EMBL" id="KIL52683.1"/>
    </source>
</evidence>
<dbReference type="Proteomes" id="UP000031972">
    <property type="component" value="Unassembled WGS sequence"/>
</dbReference>
<evidence type="ECO:0000256" key="3">
    <source>
        <dbReference type="ARBA" id="ARBA00022679"/>
    </source>
</evidence>
<sequence length="181" mass="21669">MELKNLSKEEVREYSFIEVSHYLLVDRHATMSFKEMLTEWKKLLGLTDKNVKSHMVQFYTDLNMDGRFISIGEDQWGLRTWYPLDQVEDEHVTSEIQTKKKLKSKSKKKKLADEDLDFDDLDDEEEDLVYDELDDDVEDVDDLDEDEDEDFDEELIEDDDFDLDEDEDEDDDEEEEDDEIK</sequence>
<comment type="caution">
    <text evidence="9">The sequence shown here is derived from an EMBL/GenBank/DDBJ whole genome shotgun (WGS) entry which is preliminary data.</text>
</comment>
<keyword evidence="4 6" id="KW-0548">Nucleotidyltransferase</keyword>
<keyword evidence="2 6" id="KW-0240">DNA-directed RNA polymerase</keyword>
<evidence type="ECO:0000256" key="2">
    <source>
        <dbReference type="ARBA" id="ARBA00022478"/>
    </source>
</evidence>
<dbReference type="RefSeq" id="WP_041053351.1">
    <property type="nucleotide sequence ID" value="NZ_JXRR01000001.1"/>
</dbReference>
<name>A0A0C2W9H1_9BACL</name>
<dbReference type="GO" id="GO:0000428">
    <property type="term" value="C:DNA-directed RNA polymerase complex"/>
    <property type="evidence" value="ECO:0007669"/>
    <property type="project" value="UniProtKB-KW"/>
</dbReference>
<evidence type="ECO:0000259" key="8">
    <source>
        <dbReference type="PROSITE" id="PS51913"/>
    </source>
</evidence>
<evidence type="ECO:0000256" key="6">
    <source>
        <dbReference type="HAMAP-Rule" id="MF_00357"/>
    </source>
</evidence>
<organism evidence="9 10">
    <name type="scientific">Jeotgalibacillus campisalis</name>
    <dbReference type="NCBI Taxonomy" id="220754"/>
    <lineage>
        <taxon>Bacteria</taxon>
        <taxon>Bacillati</taxon>
        <taxon>Bacillota</taxon>
        <taxon>Bacilli</taxon>
        <taxon>Bacillales</taxon>
        <taxon>Caryophanaceae</taxon>
        <taxon>Jeotgalibacillus</taxon>
    </lineage>
</organism>
<evidence type="ECO:0000256" key="4">
    <source>
        <dbReference type="ARBA" id="ARBA00022695"/>
    </source>
</evidence>
<evidence type="ECO:0000313" key="10">
    <source>
        <dbReference type="Proteomes" id="UP000031972"/>
    </source>
</evidence>
<accession>A0A0C2W9H1</accession>
<dbReference type="EMBL" id="JXRR01000001">
    <property type="protein sequence ID" value="KIL52683.1"/>
    <property type="molecule type" value="Genomic_DNA"/>
</dbReference>
<dbReference type="PATRIC" id="fig|220754.4.peg.12"/>
<dbReference type="GO" id="GO:0006355">
    <property type="term" value="P:regulation of DNA-templated transcription"/>
    <property type="evidence" value="ECO:0007669"/>
    <property type="project" value="UniProtKB-UniRule"/>
</dbReference>
<gene>
    <name evidence="6" type="primary">rpoE</name>
    <name evidence="9" type="ORF">KR50_00120</name>
</gene>
<keyword evidence="3 6" id="KW-0808">Transferase</keyword>
<dbReference type="GO" id="GO:0006351">
    <property type="term" value="P:DNA-templated transcription"/>
    <property type="evidence" value="ECO:0007669"/>
    <property type="project" value="InterPro"/>
</dbReference>
<dbReference type="OrthoDB" id="401223at2"/>
<comment type="function">
    <text evidence="6">Participates in both the initiation and recycling phases of transcription. In the presence of the delta subunit, RNAP displays an increased specificity of transcription, a decreased affinity for nucleic acids, and an increased efficiency of RNA synthesis because of enhanced recycling.</text>
</comment>
<dbReference type="Pfam" id="PF05066">
    <property type="entry name" value="HARE-HTH"/>
    <property type="match status" value="1"/>
</dbReference>
<reference evidence="9 10" key="1">
    <citation type="submission" date="2015-01" db="EMBL/GenBank/DDBJ databases">
        <title>Jeotgalibacillus campisalis genome sequencing.</title>
        <authorList>
            <person name="Goh K.M."/>
            <person name="Chan K.-G."/>
            <person name="Yaakop A.S."/>
            <person name="Ee R."/>
            <person name="Gan H.M."/>
            <person name="Chan C.S."/>
        </authorList>
    </citation>
    <scope>NUCLEOTIDE SEQUENCE [LARGE SCALE GENOMIC DNA]</scope>
    <source>
        <strain evidence="9 10">SF-57</strain>
    </source>
</reference>
<dbReference type="InterPro" id="IPR007759">
    <property type="entry name" value="Asxl_HARE-HTH"/>
</dbReference>
<feature type="region of interest" description="Disordered" evidence="7">
    <location>
        <begin position="109"/>
        <end position="181"/>
    </location>
</feature>
<feature type="compositionally biased region" description="Acidic residues" evidence="7">
    <location>
        <begin position="114"/>
        <end position="181"/>
    </location>
</feature>
<comment type="subunit">
    <text evidence="6">RNAP is composed of a core of 2 alpha, a beta and a beta' subunits. The core is associated with a delta subunit and one of several sigma factors.</text>
</comment>
<dbReference type="GO" id="GO:0003899">
    <property type="term" value="F:DNA-directed RNA polymerase activity"/>
    <property type="evidence" value="ECO:0007669"/>
    <property type="project" value="UniProtKB-UniRule"/>
</dbReference>
<evidence type="ECO:0000256" key="1">
    <source>
        <dbReference type="ARBA" id="ARBA00009828"/>
    </source>
</evidence>
<evidence type="ECO:0000256" key="5">
    <source>
        <dbReference type="ARBA" id="ARBA00023163"/>
    </source>
</evidence>
<keyword evidence="10" id="KW-1185">Reference proteome</keyword>
<keyword evidence="5 6" id="KW-0804">Transcription</keyword>
<dbReference type="AlphaFoldDB" id="A0A0C2W9H1"/>
<dbReference type="NCBIfam" id="TIGR04567">
    <property type="entry name" value="RNAP_delt_lowGC"/>
    <property type="match status" value="1"/>
</dbReference>
<protein>
    <recommendedName>
        <fullName evidence="6">Probable DNA-directed RNA polymerase subunit delta</fullName>
    </recommendedName>
    <alternativeName>
        <fullName evidence="6">RNAP delta factor</fullName>
    </alternativeName>
</protein>